<feature type="compositionally biased region" description="Polar residues" evidence="6">
    <location>
        <begin position="349"/>
        <end position="364"/>
    </location>
</feature>
<comment type="subcellular location">
    <subcellularLocation>
        <location evidence="1">Cell membrane</location>
        <topology evidence="1">Multi-pass membrane protein</topology>
    </subcellularLocation>
</comment>
<feature type="region of interest" description="Disordered" evidence="6">
    <location>
        <begin position="344"/>
        <end position="366"/>
    </location>
</feature>
<accession>A0A7W3JT78</accession>
<dbReference type="PROSITE" id="PS50156">
    <property type="entry name" value="SSD"/>
    <property type="match status" value="1"/>
</dbReference>
<name>A0A7W3JT78_9MICO</name>
<dbReference type="Pfam" id="PF03176">
    <property type="entry name" value="MMPL"/>
    <property type="match status" value="2"/>
</dbReference>
<evidence type="ECO:0000256" key="5">
    <source>
        <dbReference type="ARBA" id="ARBA00023136"/>
    </source>
</evidence>
<evidence type="ECO:0000256" key="3">
    <source>
        <dbReference type="ARBA" id="ARBA00022692"/>
    </source>
</evidence>
<dbReference type="Gene3D" id="1.20.1640.10">
    <property type="entry name" value="Multidrug efflux transporter AcrB transmembrane domain"/>
    <property type="match status" value="2"/>
</dbReference>
<evidence type="ECO:0000256" key="4">
    <source>
        <dbReference type="ARBA" id="ARBA00022989"/>
    </source>
</evidence>
<proteinExistence type="predicted"/>
<dbReference type="PANTHER" id="PTHR33406:SF13">
    <property type="entry name" value="MEMBRANE PROTEIN YDFJ"/>
    <property type="match status" value="1"/>
</dbReference>
<dbReference type="InterPro" id="IPR004869">
    <property type="entry name" value="MMPL_dom"/>
</dbReference>
<feature type="transmembrane region" description="Helical" evidence="7">
    <location>
        <begin position="570"/>
        <end position="587"/>
    </location>
</feature>
<protein>
    <submittedName>
        <fullName evidence="9">RND superfamily putative drug exporter</fullName>
    </submittedName>
</protein>
<evidence type="ECO:0000259" key="8">
    <source>
        <dbReference type="PROSITE" id="PS50156"/>
    </source>
</evidence>
<feature type="transmembrane region" description="Helical" evidence="7">
    <location>
        <begin position="237"/>
        <end position="256"/>
    </location>
</feature>
<keyword evidence="5 7" id="KW-0472">Membrane</keyword>
<feature type="transmembrane region" description="Helical" evidence="7">
    <location>
        <begin position="683"/>
        <end position="705"/>
    </location>
</feature>
<keyword evidence="3 7" id="KW-0812">Transmembrane</keyword>
<evidence type="ECO:0000313" key="9">
    <source>
        <dbReference type="EMBL" id="MBA8828791.1"/>
    </source>
</evidence>
<gene>
    <name evidence="9" type="ORF">FB555_000862</name>
</gene>
<reference evidence="9 10" key="1">
    <citation type="submission" date="2020-07" db="EMBL/GenBank/DDBJ databases">
        <title>Sequencing the genomes of 1000 actinobacteria strains.</title>
        <authorList>
            <person name="Klenk H.-P."/>
        </authorList>
    </citation>
    <scope>NUCLEOTIDE SEQUENCE [LARGE SCALE GENOMIC DNA]</scope>
    <source>
        <strain evidence="9 10">DSM 23737</strain>
    </source>
</reference>
<feature type="transmembrane region" description="Helical" evidence="7">
    <location>
        <begin position="539"/>
        <end position="558"/>
    </location>
</feature>
<feature type="transmembrane region" description="Helical" evidence="7">
    <location>
        <begin position="310"/>
        <end position="333"/>
    </location>
</feature>
<dbReference type="AlphaFoldDB" id="A0A7W3JT78"/>
<feature type="domain" description="SSD" evidence="8">
    <location>
        <begin position="208"/>
        <end position="333"/>
    </location>
</feature>
<dbReference type="SUPFAM" id="SSF82866">
    <property type="entry name" value="Multidrug efflux transporter AcrB transmembrane domain"/>
    <property type="match status" value="2"/>
</dbReference>
<dbReference type="RefSeq" id="WP_182484157.1">
    <property type="nucleotide sequence ID" value="NZ_JACGWU010000001.1"/>
</dbReference>
<sequence>MSTLLYSLGRWAYRSRRLVLVGWILALVVIGGFAGIFNKGLDNAISIPGTESQVALQTLAANFPQVSGTSAQLVFEAPPGDTVNDPAIISAVNSAVADITKLPQIAGAVSPYSSTVTGSLSDNGQAGLVSIQFTGSAATIDAASVDALQGASDALAKTLPAGSTVSLGGEIFSQSLPTLSLVELIGVAVALIVLIITFGSFVAAGMPLFTAILGVGISIALIFVATLFGPVTSTTPMLALMLGLAVGIDYALFIISRHQDQLRHGQSPEESAARATATAGSAVIFAGLTVMIALLGLGVAGIPFLTTMGLAAAAGVGVAVLISITLIPALLGFAGERLRPKDSVGGRMSKNSAEATQFPTTTPDSPKPSRFFTGWVKAVTRFPIVTIIAVIAAIGLLSAPALGLRLALPDAGALPTTSQARVTYDLIAKNFGAGYNGPLIITGSIVTSTDPLGLMADLKTEFEKLPGVAAVPLSTPNEKADTGIVQVVPTGSPDSVETKALVQEIRSMHDYFLQTYKIDLAVTGFTAVGIDVSDRLGNALLPFGLIVVGLSLILLTMVFRSIWVPVKAAVGYLLSVGASFGVVALVFNDGVFADLLHVDKAGPVLSFMPIILMGVLFGLAMDYEVFLVARMREDYVHSGNARRSIVTGFIGSAKVVTAAAIIMFAVFAAFVPEGDSNIKPIALGLAVGIFVDAFIVRMTFVPAVLQLLGKHAWWMPQWLDRALPSFDVEGEGVQRVLDLADWPSPNSTAAIAAEGLTLTRDSGSAPTADLFRDVAVILPAGETLIVRGDHALNVTALLLTLSGRLTPTEGKLKVMGLVLPVRSSAVRKRVGLLDAGAVASGDLSRVIRRALREHPDIFVIDGIDTVAAPEARSAVRDALLAATRDKRRRNRPLTVVVGTTTKSPIDALHDVLPEGETSTVLRFTTPKKSVSTKAKVSS</sequence>
<feature type="transmembrane region" description="Helical" evidence="7">
    <location>
        <begin position="649"/>
        <end position="671"/>
    </location>
</feature>
<feature type="transmembrane region" description="Helical" evidence="7">
    <location>
        <begin position="18"/>
        <end position="37"/>
    </location>
</feature>
<feature type="transmembrane region" description="Helical" evidence="7">
    <location>
        <begin position="607"/>
        <end position="629"/>
    </location>
</feature>
<evidence type="ECO:0000256" key="6">
    <source>
        <dbReference type="SAM" id="MobiDB-lite"/>
    </source>
</evidence>
<organism evidence="9 10">
    <name type="scientific">Alpinimonas psychrophila</name>
    <dbReference type="NCBI Taxonomy" id="748908"/>
    <lineage>
        <taxon>Bacteria</taxon>
        <taxon>Bacillati</taxon>
        <taxon>Actinomycetota</taxon>
        <taxon>Actinomycetes</taxon>
        <taxon>Micrococcales</taxon>
        <taxon>Microbacteriaceae</taxon>
        <taxon>Alpinimonas</taxon>
    </lineage>
</organism>
<feature type="transmembrane region" description="Helical" evidence="7">
    <location>
        <begin position="211"/>
        <end position="231"/>
    </location>
</feature>
<dbReference type="InterPro" id="IPR050545">
    <property type="entry name" value="Mycobact_MmpL"/>
</dbReference>
<dbReference type="PANTHER" id="PTHR33406">
    <property type="entry name" value="MEMBRANE PROTEIN MJ1562-RELATED"/>
    <property type="match status" value="1"/>
</dbReference>
<dbReference type="EMBL" id="JACGWU010000001">
    <property type="protein sequence ID" value="MBA8828791.1"/>
    <property type="molecule type" value="Genomic_DNA"/>
</dbReference>
<dbReference type="Proteomes" id="UP000524237">
    <property type="component" value="Unassembled WGS sequence"/>
</dbReference>
<evidence type="ECO:0000313" key="10">
    <source>
        <dbReference type="Proteomes" id="UP000524237"/>
    </source>
</evidence>
<keyword evidence="10" id="KW-1185">Reference proteome</keyword>
<comment type="caution">
    <text evidence="9">The sequence shown here is derived from an EMBL/GenBank/DDBJ whole genome shotgun (WGS) entry which is preliminary data.</text>
</comment>
<evidence type="ECO:0000256" key="7">
    <source>
        <dbReference type="SAM" id="Phobius"/>
    </source>
</evidence>
<keyword evidence="2" id="KW-1003">Cell membrane</keyword>
<evidence type="ECO:0000256" key="1">
    <source>
        <dbReference type="ARBA" id="ARBA00004651"/>
    </source>
</evidence>
<evidence type="ECO:0000256" key="2">
    <source>
        <dbReference type="ARBA" id="ARBA00022475"/>
    </source>
</evidence>
<feature type="transmembrane region" description="Helical" evidence="7">
    <location>
        <begin position="184"/>
        <end position="204"/>
    </location>
</feature>
<keyword evidence="4 7" id="KW-1133">Transmembrane helix</keyword>
<dbReference type="GO" id="GO:0005886">
    <property type="term" value="C:plasma membrane"/>
    <property type="evidence" value="ECO:0007669"/>
    <property type="project" value="UniProtKB-SubCell"/>
</dbReference>
<feature type="transmembrane region" description="Helical" evidence="7">
    <location>
        <begin position="277"/>
        <end position="304"/>
    </location>
</feature>
<feature type="transmembrane region" description="Helical" evidence="7">
    <location>
        <begin position="378"/>
        <end position="399"/>
    </location>
</feature>
<dbReference type="InterPro" id="IPR000731">
    <property type="entry name" value="SSD"/>
</dbReference>